<name>A0AAU8FCS4_9BACT</name>
<dbReference type="InterPro" id="IPR000413">
    <property type="entry name" value="Integrin_alpha"/>
</dbReference>
<dbReference type="SMART" id="SM00191">
    <property type="entry name" value="Int_alpha"/>
    <property type="match status" value="14"/>
</dbReference>
<evidence type="ECO:0000256" key="3">
    <source>
        <dbReference type="ARBA" id="ARBA00023180"/>
    </source>
</evidence>
<proteinExistence type="predicted"/>
<keyword evidence="4" id="KW-0472">Membrane</keyword>
<dbReference type="NCBIfam" id="TIGR04183">
    <property type="entry name" value="Por_Secre_tail"/>
    <property type="match status" value="1"/>
</dbReference>
<feature type="domain" description="Secretion system C-terminal sorting" evidence="5">
    <location>
        <begin position="1270"/>
        <end position="1339"/>
    </location>
</feature>
<evidence type="ECO:0000256" key="4">
    <source>
        <dbReference type="SAM" id="Phobius"/>
    </source>
</evidence>
<dbReference type="PANTHER" id="PTHR23220">
    <property type="entry name" value="INTEGRIN ALPHA"/>
    <property type="match status" value="1"/>
</dbReference>
<protein>
    <submittedName>
        <fullName evidence="6">FG-GAP-like repeat-containing protein</fullName>
    </submittedName>
</protein>
<dbReference type="PRINTS" id="PR01185">
    <property type="entry name" value="INTEGRINA"/>
</dbReference>
<sequence length="1342" mass="141038">MKNRYMPILYVGMVLAAFAAIFYLFDRISRSLPRNPLKTRPASALSAGMPEAALPGTTLSDIRKSLEKQEYHISYDEQKKKLQSPNRRNNIRAYYEPGKLTVQTRVDTTGDGFKMELVNEGVFADGKLLYAPEITAKADHHENKVQISHSAFTEEFINNEDGVRQNFIVQTAPEGTRQLQVKMTAKGLKVEQGSGNELRFYSQTSDGKTCNELVYSDLKCWDADKKPLNATLAYVNNRIQISVDVANAVYPVTIDPIIANGTPQNANKVLEINQSYMWLGFSVASAGDVNGDGYSDVIVGAPQYDKGQDNEGAAFVYIGGPSGLTLTAYTLECNQANAQMGYSVASAGDFNGDGYSDVLVGIPYYDNNFQNEGMANLYFGSAQGIPDNSVPMSFATHNAEDLFGVALATAGDIDADGYSDIIIGAHQADYHRGIVLVIQGAGTNIKGIVTLHPGFADARFGYSVAPAGDVDADGYSDIIVGARYYTNGQGQDAEGAAFIYRGSANGLLSNPLIIEGNQYDAGLGNNVSSAGDVNGDGYSDVLIAAYVYDGPNLKDQGKVSLHLGSSTGINPQPARVFEGGHVNDRMGSSIACAGDVNGDGYSDILIGAQYYDNGQFNEGSVFVYHGSKDGIVGSPVSTLESNQADGWFGTAVASAGDVNGDGYSDILIGCYTFDNGQKDEGHVFVYHGGPEGIGTNETVTLTASAAGALGSSVASAGDVNSDGYDDIIVGAPTFDVNGTVGGIAVLYYGSLNGIESSNQLVLSKNLADSYFGCSVAGAGDVNGDGYGDVVVGAKYYSNGQDDEGAIYIYHGSSGGLGPQEVIHFERGIANSYFGHAVAGAGDINRDGYADIVVGAPGSPNAAYVYQGSAAGITGNPKVLQSGQNGSNFGKSVAAAGDVNGDGYGDVIVGDDWYGQEDAGAAFVYHGSNSGIVVNPAATLLCDQQGAIMGRSVAGAGDVNGDGYSDIIVGAPNYNNGQEYEGVVLAYYGSSTGISNTSPLLLEMNKDYDHFGEAVSGAGDVNGDGYSDIIIGAPYFSEGELAEGAAYVFHGSPTGLKTSPAFQLENGNIDNAYIGFDVAGAGDVNGDGYSDIIAGGPYAFGVGAAVVCYGNNGKGLRNNVRLFNDDLLSPISQSQFAKTNFGLGLFAKSFIGKNKGRLVWETVSNGTPFSKSGTQPITTSTQSTGQSGLITLAATGTQNIAAVSKAAGVATRVRARVRYSPVLAITGQMYGPWRYLQSQLAGYNNAPVPQEAMAETIRRKARPETETSVSLFPNPASDRLSIQVTDPSDIRTVRLYNTSGTPVFQSQRYEHDIDVSKLPGGIYILMLNRANGTTASHRILIRR</sequence>
<dbReference type="Pfam" id="PF01839">
    <property type="entry name" value="FG-GAP"/>
    <property type="match status" value="12"/>
</dbReference>
<dbReference type="InterPro" id="IPR013517">
    <property type="entry name" value="FG-GAP"/>
</dbReference>
<dbReference type="Gene3D" id="2.130.10.130">
    <property type="entry name" value="Integrin alpha, N-terminal"/>
    <property type="match status" value="6"/>
</dbReference>
<dbReference type="InterPro" id="IPR026444">
    <property type="entry name" value="Secre_tail"/>
</dbReference>
<dbReference type="GO" id="GO:0007229">
    <property type="term" value="P:integrin-mediated signaling pathway"/>
    <property type="evidence" value="ECO:0007669"/>
    <property type="project" value="TreeGrafter"/>
</dbReference>
<evidence type="ECO:0000256" key="2">
    <source>
        <dbReference type="ARBA" id="ARBA00022737"/>
    </source>
</evidence>
<organism evidence="6">
    <name type="scientific">Dyadobacter sp. 676</name>
    <dbReference type="NCBI Taxonomy" id="3088362"/>
    <lineage>
        <taxon>Bacteria</taxon>
        <taxon>Pseudomonadati</taxon>
        <taxon>Bacteroidota</taxon>
        <taxon>Cytophagia</taxon>
        <taxon>Cytophagales</taxon>
        <taxon>Spirosomataceae</taxon>
        <taxon>Dyadobacter</taxon>
    </lineage>
</organism>
<dbReference type="GO" id="GO:0008305">
    <property type="term" value="C:integrin complex"/>
    <property type="evidence" value="ECO:0007669"/>
    <property type="project" value="InterPro"/>
</dbReference>
<dbReference type="PROSITE" id="PS51470">
    <property type="entry name" value="FG_GAP"/>
    <property type="match status" value="14"/>
</dbReference>
<dbReference type="Pfam" id="PF18962">
    <property type="entry name" value="Por_Secre_tail"/>
    <property type="match status" value="1"/>
</dbReference>
<feature type="transmembrane region" description="Helical" evidence="4">
    <location>
        <begin position="7"/>
        <end position="25"/>
    </location>
</feature>
<dbReference type="EMBL" id="CP159289">
    <property type="protein sequence ID" value="XCH22159.1"/>
    <property type="molecule type" value="Genomic_DNA"/>
</dbReference>
<dbReference type="GO" id="GO:0033627">
    <property type="term" value="P:cell adhesion mediated by integrin"/>
    <property type="evidence" value="ECO:0007669"/>
    <property type="project" value="TreeGrafter"/>
</dbReference>
<keyword evidence="1" id="KW-0732">Signal</keyword>
<dbReference type="GO" id="GO:0005178">
    <property type="term" value="F:integrin binding"/>
    <property type="evidence" value="ECO:0007669"/>
    <property type="project" value="TreeGrafter"/>
</dbReference>
<keyword evidence="2" id="KW-0677">Repeat</keyword>
<dbReference type="GO" id="GO:0009897">
    <property type="term" value="C:external side of plasma membrane"/>
    <property type="evidence" value="ECO:0007669"/>
    <property type="project" value="TreeGrafter"/>
</dbReference>
<evidence type="ECO:0000256" key="1">
    <source>
        <dbReference type="ARBA" id="ARBA00022729"/>
    </source>
</evidence>
<dbReference type="GO" id="GO:0007160">
    <property type="term" value="P:cell-matrix adhesion"/>
    <property type="evidence" value="ECO:0007669"/>
    <property type="project" value="TreeGrafter"/>
</dbReference>
<reference evidence="6" key="1">
    <citation type="submission" date="2024-06" db="EMBL/GenBank/DDBJ databases">
        <title>Sequencing and assembly of the genome of Dyadobacter sp. strain 676, a symbiont of Cyamopsis tetragonoloba.</title>
        <authorList>
            <person name="Guro P."/>
            <person name="Sazanova A."/>
            <person name="Kuznetsova I."/>
            <person name="Belimov A."/>
            <person name="Safronova V."/>
        </authorList>
    </citation>
    <scope>NUCLEOTIDE SEQUENCE</scope>
    <source>
        <strain evidence="6">676</strain>
    </source>
</reference>
<evidence type="ECO:0000259" key="5">
    <source>
        <dbReference type="Pfam" id="PF18962"/>
    </source>
</evidence>
<keyword evidence="3" id="KW-0325">Glycoprotein</keyword>
<dbReference type="SUPFAM" id="SSF69318">
    <property type="entry name" value="Integrin alpha N-terminal domain"/>
    <property type="match status" value="4"/>
</dbReference>
<dbReference type="InterPro" id="IPR028994">
    <property type="entry name" value="Integrin_alpha_N"/>
</dbReference>
<accession>A0AAU8FCS4</accession>
<keyword evidence="4" id="KW-0812">Transmembrane</keyword>
<evidence type="ECO:0000313" key="6">
    <source>
        <dbReference type="EMBL" id="XCH22159.1"/>
    </source>
</evidence>
<dbReference type="PANTHER" id="PTHR23220:SF122">
    <property type="entry name" value="INTEGRIN ALPHA-PS1"/>
    <property type="match status" value="1"/>
</dbReference>
<dbReference type="GO" id="GO:0098609">
    <property type="term" value="P:cell-cell adhesion"/>
    <property type="evidence" value="ECO:0007669"/>
    <property type="project" value="TreeGrafter"/>
</dbReference>
<gene>
    <name evidence="6" type="ORF">ABV298_17580</name>
</gene>
<keyword evidence="4" id="KW-1133">Transmembrane helix</keyword>
<dbReference type="InterPro" id="IPR013519">
    <property type="entry name" value="Int_alpha_beta-p"/>
</dbReference>
<dbReference type="RefSeq" id="WP_353717492.1">
    <property type="nucleotide sequence ID" value="NZ_CP159289.1"/>
</dbReference>